<dbReference type="KEGG" id="marq:MARGE09_P2232"/>
<gene>
    <name evidence="1" type="ORF">MARGE09_P2232</name>
</gene>
<reference evidence="1 2" key="1">
    <citation type="journal article" date="2022" name="IScience">
        <title>An ultrasensitive nanofiber-based assay for enzymatic hydrolysis and deep-sea microbial degradation of cellulose.</title>
        <authorList>
            <person name="Tsudome M."/>
            <person name="Tachioka M."/>
            <person name="Miyazaki M."/>
            <person name="Uchimura K."/>
            <person name="Tsuda M."/>
            <person name="Takaki Y."/>
            <person name="Deguchi S."/>
        </authorList>
    </citation>
    <scope>NUCLEOTIDE SEQUENCE [LARGE SCALE GENOMIC DNA]</scope>
    <source>
        <strain evidence="1 2">GE09</strain>
    </source>
</reference>
<dbReference type="AlphaFoldDB" id="A0AAN1WI36"/>
<evidence type="ECO:0000313" key="2">
    <source>
        <dbReference type="Proteomes" id="UP001320119"/>
    </source>
</evidence>
<sequence>MSFRFKHFIHDILRIASLNCAGKGGRVVALKRKQAGAALVEVLAGVTVMGSVAAVALHNNEATEQLALQTHAQVTASALHSAVILQQAKWAVSQGNMASGLVFSSQGIPMGVDALPQASQADCDQLWRALVSLPSPVGDRSRYWFASPRGNACRFSYHHEKLPPVHIDYHTQSGDITYTL</sequence>
<dbReference type="RefSeq" id="WP_236982095.1">
    <property type="nucleotide sequence ID" value="NZ_AP023086.1"/>
</dbReference>
<name>A0AAN1WI36_9GAMM</name>
<dbReference type="Proteomes" id="UP001320119">
    <property type="component" value="Chromosome"/>
</dbReference>
<protein>
    <submittedName>
        <fullName evidence="1">Uncharacterized protein</fullName>
    </submittedName>
</protein>
<dbReference type="EMBL" id="AP023086">
    <property type="protein sequence ID" value="BCD98031.1"/>
    <property type="molecule type" value="Genomic_DNA"/>
</dbReference>
<organism evidence="1 2">
    <name type="scientific">Marinagarivorans cellulosilyticus</name>
    <dbReference type="NCBI Taxonomy" id="2721545"/>
    <lineage>
        <taxon>Bacteria</taxon>
        <taxon>Pseudomonadati</taxon>
        <taxon>Pseudomonadota</taxon>
        <taxon>Gammaproteobacteria</taxon>
        <taxon>Cellvibrionales</taxon>
        <taxon>Cellvibrionaceae</taxon>
        <taxon>Marinagarivorans</taxon>
    </lineage>
</organism>
<evidence type="ECO:0000313" key="1">
    <source>
        <dbReference type="EMBL" id="BCD98031.1"/>
    </source>
</evidence>
<proteinExistence type="predicted"/>
<accession>A0AAN1WI36</accession>
<keyword evidence="2" id="KW-1185">Reference proteome</keyword>